<evidence type="ECO:0000256" key="3">
    <source>
        <dbReference type="ARBA" id="ARBA00022729"/>
    </source>
</evidence>
<dbReference type="OrthoDB" id="2510110at2"/>
<dbReference type="GO" id="GO:1901982">
    <property type="term" value="F:maltose binding"/>
    <property type="evidence" value="ECO:0007669"/>
    <property type="project" value="TreeGrafter"/>
</dbReference>
<organism evidence="5 6">
    <name type="scientific">Pseudonocardia cypriaca</name>
    <dbReference type="NCBI Taxonomy" id="882449"/>
    <lineage>
        <taxon>Bacteria</taxon>
        <taxon>Bacillati</taxon>
        <taxon>Actinomycetota</taxon>
        <taxon>Actinomycetes</taxon>
        <taxon>Pseudonocardiales</taxon>
        <taxon>Pseudonocardiaceae</taxon>
        <taxon>Pseudonocardia</taxon>
    </lineage>
</organism>
<dbReference type="PROSITE" id="PS51257">
    <property type="entry name" value="PROKAR_LIPOPROTEIN"/>
    <property type="match status" value="1"/>
</dbReference>
<gene>
    <name evidence="5" type="ORF">FB388_2462</name>
</gene>
<accession>A0A543GG70</accession>
<evidence type="ECO:0000313" key="5">
    <source>
        <dbReference type="EMBL" id="TQM45070.1"/>
    </source>
</evidence>
<dbReference type="InterPro" id="IPR006059">
    <property type="entry name" value="SBP"/>
</dbReference>
<feature type="chain" id="PRO_5039325984" evidence="4">
    <location>
        <begin position="19"/>
        <end position="422"/>
    </location>
</feature>
<dbReference type="GO" id="GO:0042956">
    <property type="term" value="P:maltodextrin transmembrane transport"/>
    <property type="evidence" value="ECO:0007669"/>
    <property type="project" value="TreeGrafter"/>
</dbReference>
<evidence type="ECO:0000256" key="1">
    <source>
        <dbReference type="ARBA" id="ARBA00008520"/>
    </source>
</evidence>
<comment type="caution">
    <text evidence="5">The sequence shown here is derived from an EMBL/GenBank/DDBJ whole genome shotgun (WGS) entry which is preliminary data.</text>
</comment>
<dbReference type="PANTHER" id="PTHR30061:SF50">
    <property type="entry name" value="MALTOSE_MALTODEXTRIN-BINDING PERIPLASMIC PROTEIN"/>
    <property type="match status" value="1"/>
</dbReference>
<dbReference type="Pfam" id="PF01547">
    <property type="entry name" value="SBP_bac_1"/>
    <property type="match status" value="1"/>
</dbReference>
<name>A0A543GG70_9PSEU</name>
<comment type="similarity">
    <text evidence="1">Belongs to the bacterial solute-binding protein 1 family.</text>
</comment>
<sequence length="422" mass="43888">MRRVLAATVGFVAAVALSACGGAAGTGSLPQGGGDGKKLVVWDWKSGDATTAGYFDAARAAFAAQHPDTEVEFVAQPYEQYYTLLGTAIEAGQGPDVVLFNGGGQIRDRADALVPLDPYLGAEEQRLTGWDAFRSGDATLAAPVTLQGMPIYYNKALYRQAGLDPEHPPTTLAELQAACAALEERTGTSCFAAGNKEGYGIQFFMSAFGPGILTPQEYDAWLAGERDWSSPNVKRIFELWKQFEDAGYNNPGVNSTALFNDAFSVFSGGRAAHVIGLISDVGNWKDLGEFLGADLGVTVAPTITDGAAPTLAFDGGIGYGVTKWTADPALAADLVKALTDPQALRAFYTGAGAVPSDPGVDTSDAGPVLGRLVSDLPTGKPALHLALSASTQDLMGRLSQELLSGSVTVDDAVRQLAAADAA</sequence>
<dbReference type="GO" id="GO:0015768">
    <property type="term" value="P:maltose transport"/>
    <property type="evidence" value="ECO:0007669"/>
    <property type="project" value="TreeGrafter"/>
</dbReference>
<evidence type="ECO:0000256" key="4">
    <source>
        <dbReference type="SAM" id="SignalP"/>
    </source>
</evidence>
<dbReference type="AlphaFoldDB" id="A0A543GG70"/>
<keyword evidence="2" id="KW-0813">Transport</keyword>
<keyword evidence="5" id="KW-0762">Sugar transport</keyword>
<dbReference type="Proteomes" id="UP000319818">
    <property type="component" value="Unassembled WGS sequence"/>
</dbReference>
<keyword evidence="3 4" id="KW-0732">Signal</keyword>
<proteinExistence type="inferred from homology"/>
<dbReference type="Gene3D" id="3.40.190.10">
    <property type="entry name" value="Periplasmic binding protein-like II"/>
    <property type="match status" value="2"/>
</dbReference>
<dbReference type="PANTHER" id="PTHR30061">
    <property type="entry name" value="MALTOSE-BINDING PERIPLASMIC PROTEIN"/>
    <property type="match status" value="1"/>
</dbReference>
<feature type="signal peptide" evidence="4">
    <location>
        <begin position="1"/>
        <end position="18"/>
    </location>
</feature>
<dbReference type="RefSeq" id="WP_142100395.1">
    <property type="nucleotide sequence ID" value="NZ_VFPH01000001.1"/>
</dbReference>
<keyword evidence="6" id="KW-1185">Reference proteome</keyword>
<dbReference type="EMBL" id="VFPH01000001">
    <property type="protein sequence ID" value="TQM45070.1"/>
    <property type="molecule type" value="Genomic_DNA"/>
</dbReference>
<dbReference type="SUPFAM" id="SSF53850">
    <property type="entry name" value="Periplasmic binding protein-like II"/>
    <property type="match status" value="1"/>
</dbReference>
<dbReference type="GO" id="GO:0055052">
    <property type="term" value="C:ATP-binding cassette (ABC) transporter complex, substrate-binding subunit-containing"/>
    <property type="evidence" value="ECO:0007669"/>
    <property type="project" value="TreeGrafter"/>
</dbReference>
<reference evidence="5 6" key="1">
    <citation type="submission" date="2019-06" db="EMBL/GenBank/DDBJ databases">
        <title>Sequencing the genomes of 1000 actinobacteria strains.</title>
        <authorList>
            <person name="Klenk H.-P."/>
        </authorList>
    </citation>
    <scope>NUCLEOTIDE SEQUENCE [LARGE SCALE GENOMIC DNA]</scope>
    <source>
        <strain evidence="5 6">DSM 45511</strain>
    </source>
</reference>
<protein>
    <submittedName>
        <fullName evidence="5">Multiple sugar transport system substrate-binding protein</fullName>
    </submittedName>
</protein>
<evidence type="ECO:0000313" key="6">
    <source>
        <dbReference type="Proteomes" id="UP000319818"/>
    </source>
</evidence>
<evidence type="ECO:0000256" key="2">
    <source>
        <dbReference type="ARBA" id="ARBA00022448"/>
    </source>
</evidence>